<evidence type="ECO:0000256" key="1">
    <source>
        <dbReference type="ARBA" id="ARBA00023015"/>
    </source>
</evidence>
<dbReference type="RefSeq" id="WP_212698258.1">
    <property type="nucleotide sequence ID" value="NZ_CP058649.1"/>
</dbReference>
<dbReference type="Gene3D" id="1.10.10.60">
    <property type="entry name" value="Homeodomain-like"/>
    <property type="match status" value="2"/>
</dbReference>
<dbReference type="SUPFAM" id="SSF55136">
    <property type="entry name" value="Probable bacterial effector-binding domain"/>
    <property type="match status" value="1"/>
</dbReference>
<organism evidence="5 6">
    <name type="scientific">Vallitalea pronyensis</name>
    <dbReference type="NCBI Taxonomy" id="1348613"/>
    <lineage>
        <taxon>Bacteria</taxon>
        <taxon>Bacillati</taxon>
        <taxon>Bacillota</taxon>
        <taxon>Clostridia</taxon>
        <taxon>Lachnospirales</taxon>
        <taxon>Vallitaleaceae</taxon>
        <taxon>Vallitalea</taxon>
    </lineage>
</organism>
<keyword evidence="6" id="KW-1185">Reference proteome</keyword>
<dbReference type="Proteomes" id="UP000683246">
    <property type="component" value="Chromosome"/>
</dbReference>
<evidence type="ECO:0000313" key="5">
    <source>
        <dbReference type="EMBL" id="QUI22763.1"/>
    </source>
</evidence>
<dbReference type="InterPro" id="IPR009057">
    <property type="entry name" value="Homeodomain-like_sf"/>
</dbReference>
<keyword evidence="2" id="KW-0238">DNA-binding</keyword>
<sequence>MNNRDIVLSSITLIEKNLKNTISLAEISRQCGFSYYYFSKLFKTVTGYSPKSYILARKISESVDDLLNTNQRVLDIGLKYGFGSPETYTRAFKRIMHKNPNEIRKDGKVNSRLLLKPITKQTLNRFNHALDKSPEFVELNERQLMGIPFYYNISMKSDLSNSWSLFMQNLSTIPYIKKRERFYQMQYWFPDQDDDSTFFFIAVEVERIESVPIQFVAKTIPAGTYMKFRHKGRSNQVGYTYQYIYEEWLPNTDYRLSEHFNFEHYGEEYFGPYNEESVSDIYIPFQIK</sequence>
<dbReference type="EMBL" id="CP058649">
    <property type="protein sequence ID" value="QUI22763.1"/>
    <property type="molecule type" value="Genomic_DNA"/>
</dbReference>
<dbReference type="SMART" id="SM00871">
    <property type="entry name" value="AraC_E_bind"/>
    <property type="match status" value="1"/>
</dbReference>
<dbReference type="InterPro" id="IPR018060">
    <property type="entry name" value="HTH_AraC"/>
</dbReference>
<keyword evidence="1" id="KW-0805">Transcription regulation</keyword>
<protein>
    <submittedName>
        <fullName evidence="5">AraC family transcriptional regulator</fullName>
    </submittedName>
</protein>
<name>A0A8J8MK72_9FIRM</name>
<dbReference type="PANTHER" id="PTHR47504:SF5">
    <property type="entry name" value="RIGHT ORIGIN-BINDING PROTEIN"/>
    <property type="match status" value="1"/>
</dbReference>
<dbReference type="KEGG" id="vpy:HZI73_10885"/>
<dbReference type="SMART" id="SM00342">
    <property type="entry name" value="HTH_ARAC"/>
    <property type="match status" value="1"/>
</dbReference>
<evidence type="ECO:0000256" key="2">
    <source>
        <dbReference type="ARBA" id="ARBA00023125"/>
    </source>
</evidence>
<dbReference type="PROSITE" id="PS01124">
    <property type="entry name" value="HTH_ARAC_FAMILY_2"/>
    <property type="match status" value="1"/>
</dbReference>
<feature type="domain" description="HTH araC/xylS-type" evidence="4">
    <location>
        <begin position="8"/>
        <end position="106"/>
    </location>
</feature>
<evidence type="ECO:0000313" key="6">
    <source>
        <dbReference type="Proteomes" id="UP000683246"/>
    </source>
</evidence>
<dbReference type="SUPFAM" id="SSF46689">
    <property type="entry name" value="Homeodomain-like"/>
    <property type="match status" value="2"/>
</dbReference>
<evidence type="ECO:0000256" key="3">
    <source>
        <dbReference type="ARBA" id="ARBA00023163"/>
    </source>
</evidence>
<dbReference type="GO" id="GO:0003700">
    <property type="term" value="F:DNA-binding transcription factor activity"/>
    <property type="evidence" value="ECO:0007669"/>
    <property type="project" value="InterPro"/>
</dbReference>
<dbReference type="PANTHER" id="PTHR47504">
    <property type="entry name" value="RIGHT ORIGIN-BINDING PROTEIN"/>
    <property type="match status" value="1"/>
</dbReference>
<accession>A0A8J8MK72</accession>
<dbReference type="AlphaFoldDB" id="A0A8J8MK72"/>
<dbReference type="InterPro" id="IPR050959">
    <property type="entry name" value="MarA-like"/>
</dbReference>
<dbReference type="InterPro" id="IPR010499">
    <property type="entry name" value="AraC_E-bd"/>
</dbReference>
<gene>
    <name evidence="5" type="ORF">HZI73_10885</name>
</gene>
<evidence type="ECO:0000259" key="4">
    <source>
        <dbReference type="PROSITE" id="PS01124"/>
    </source>
</evidence>
<dbReference type="GO" id="GO:0043565">
    <property type="term" value="F:sequence-specific DNA binding"/>
    <property type="evidence" value="ECO:0007669"/>
    <property type="project" value="InterPro"/>
</dbReference>
<dbReference type="Pfam" id="PF06445">
    <property type="entry name" value="GyrI-like"/>
    <property type="match status" value="1"/>
</dbReference>
<dbReference type="Pfam" id="PF12833">
    <property type="entry name" value="HTH_18"/>
    <property type="match status" value="1"/>
</dbReference>
<keyword evidence="3" id="KW-0804">Transcription</keyword>
<dbReference type="InterPro" id="IPR011256">
    <property type="entry name" value="Reg_factor_effector_dom_sf"/>
</dbReference>
<dbReference type="Gene3D" id="3.20.80.10">
    <property type="entry name" value="Regulatory factor, effector binding domain"/>
    <property type="match status" value="1"/>
</dbReference>
<reference evidence="5" key="1">
    <citation type="submission" date="2020-07" db="EMBL/GenBank/DDBJ databases">
        <title>Vallitalea pronyensis genome.</title>
        <authorList>
            <person name="Postec A."/>
        </authorList>
    </citation>
    <scope>NUCLEOTIDE SEQUENCE</scope>
    <source>
        <strain evidence="5">FatNI3</strain>
    </source>
</reference>
<proteinExistence type="predicted"/>
<dbReference type="InterPro" id="IPR029442">
    <property type="entry name" value="GyrI-like"/>
</dbReference>